<dbReference type="RefSeq" id="WP_067551581.1">
    <property type="nucleotide sequence ID" value="NZ_CP016895.1"/>
</dbReference>
<dbReference type="STRING" id="1789224.BFG52_01355"/>
<dbReference type="OrthoDB" id="9812349at2"/>
<evidence type="ECO:0000256" key="1">
    <source>
        <dbReference type="SAM" id="Phobius"/>
    </source>
</evidence>
<dbReference type="GO" id="GO:0005886">
    <property type="term" value="C:plasma membrane"/>
    <property type="evidence" value="ECO:0007669"/>
    <property type="project" value="TreeGrafter"/>
</dbReference>
<dbReference type="EMBL" id="CP016895">
    <property type="protein sequence ID" value="AOA57129.1"/>
    <property type="molecule type" value="Genomic_DNA"/>
</dbReference>
<dbReference type="AlphaFoldDB" id="A0A1B2LW57"/>
<reference evidence="2 3" key="1">
    <citation type="submission" date="2016-08" db="EMBL/GenBank/DDBJ databases">
        <authorList>
            <person name="Seilhamer J.J."/>
        </authorList>
    </citation>
    <scope>NUCLEOTIDE SEQUENCE [LARGE SCALE GENOMIC DNA]</scope>
    <source>
        <strain evidence="2 3">BRTC-1</strain>
    </source>
</reference>
<evidence type="ECO:0000313" key="3">
    <source>
        <dbReference type="Proteomes" id="UP000093391"/>
    </source>
</evidence>
<evidence type="ECO:0008006" key="4">
    <source>
        <dbReference type="Google" id="ProtNLM"/>
    </source>
</evidence>
<keyword evidence="1" id="KW-0812">Transmembrane</keyword>
<keyword evidence="1" id="KW-0472">Membrane</keyword>
<protein>
    <recommendedName>
        <fullName evidence="4">DUF805 domain-containing protein</fullName>
    </recommendedName>
</protein>
<accession>A0A1B2LW57</accession>
<dbReference type="Proteomes" id="UP000093391">
    <property type="component" value="Chromosome"/>
</dbReference>
<sequence length="170" mass="19306">MIVHNTEMPTASKNSFFRAQGRLNRTSYLAWNFLSLIVLFVLAALFIQSVSISNIHFLAMYQPSWAQSDSLIIIEVGFFLLIGYRFICQIKRLHDLNASGWLSLCSFIPYGNVLFELYLIFAKGSANSNHFGEPRPSKPWEKIAAYLYVIAVITATIAMSMIWATLNQLN</sequence>
<feature type="transmembrane region" description="Helical" evidence="1">
    <location>
        <begin position="143"/>
        <end position="166"/>
    </location>
</feature>
<dbReference type="KEGG" id="ala:BFG52_01355"/>
<evidence type="ECO:0000313" key="2">
    <source>
        <dbReference type="EMBL" id="AOA57129.1"/>
    </source>
</evidence>
<dbReference type="PANTHER" id="PTHR34980:SF3">
    <property type="entry name" value="BLR8105 PROTEIN"/>
    <property type="match status" value="1"/>
</dbReference>
<dbReference type="Pfam" id="PF05656">
    <property type="entry name" value="DUF805"/>
    <property type="match status" value="1"/>
</dbReference>
<keyword evidence="1" id="KW-1133">Transmembrane helix</keyword>
<feature type="transmembrane region" description="Helical" evidence="1">
    <location>
        <begin position="100"/>
        <end position="121"/>
    </location>
</feature>
<proteinExistence type="predicted"/>
<gene>
    <name evidence="2" type="ORF">BFG52_01355</name>
</gene>
<feature type="transmembrane region" description="Helical" evidence="1">
    <location>
        <begin position="28"/>
        <end position="50"/>
    </location>
</feature>
<organism evidence="2 3">
    <name type="scientific">Acinetobacter larvae</name>
    <dbReference type="NCBI Taxonomy" id="1789224"/>
    <lineage>
        <taxon>Bacteria</taxon>
        <taxon>Pseudomonadati</taxon>
        <taxon>Pseudomonadota</taxon>
        <taxon>Gammaproteobacteria</taxon>
        <taxon>Moraxellales</taxon>
        <taxon>Moraxellaceae</taxon>
        <taxon>Acinetobacter</taxon>
    </lineage>
</organism>
<name>A0A1B2LW57_9GAMM</name>
<feature type="transmembrane region" description="Helical" evidence="1">
    <location>
        <begin position="70"/>
        <end position="88"/>
    </location>
</feature>
<keyword evidence="3" id="KW-1185">Reference proteome</keyword>
<dbReference type="PANTHER" id="PTHR34980">
    <property type="entry name" value="INNER MEMBRANE PROTEIN-RELATED-RELATED"/>
    <property type="match status" value="1"/>
</dbReference>
<dbReference type="InterPro" id="IPR008523">
    <property type="entry name" value="DUF805"/>
</dbReference>